<accession>A0A4D7B4G9</accession>
<dbReference type="InterPro" id="IPR006094">
    <property type="entry name" value="Oxid_FAD_bind_N"/>
</dbReference>
<dbReference type="Gene3D" id="3.30.465.10">
    <property type="match status" value="1"/>
</dbReference>
<dbReference type="Pfam" id="PF01565">
    <property type="entry name" value="FAD_binding_4"/>
    <property type="match status" value="1"/>
</dbReference>
<proteinExistence type="inferred from homology"/>
<dbReference type="OrthoDB" id="9811557at2"/>
<evidence type="ECO:0000256" key="1">
    <source>
        <dbReference type="ARBA" id="ARBA00008000"/>
    </source>
</evidence>
<dbReference type="PANTHER" id="PTHR46568:SF1">
    <property type="entry name" value="ALKYLDIHYDROXYACETONEPHOSPHATE SYNTHASE, PEROXISOMAL"/>
    <property type="match status" value="1"/>
</dbReference>
<keyword evidence="9" id="KW-1185">Reference proteome</keyword>
<dbReference type="PROSITE" id="PS51387">
    <property type="entry name" value="FAD_PCMH"/>
    <property type="match status" value="1"/>
</dbReference>
<dbReference type="GO" id="GO:0008609">
    <property type="term" value="F:alkylglycerone-phosphate synthase activity"/>
    <property type="evidence" value="ECO:0007669"/>
    <property type="project" value="InterPro"/>
</dbReference>
<dbReference type="RefSeq" id="WP_136958380.1">
    <property type="nucleotide sequence ID" value="NZ_CP039690.1"/>
</dbReference>
<evidence type="ECO:0000313" key="9">
    <source>
        <dbReference type="Proteomes" id="UP000298781"/>
    </source>
</evidence>
<dbReference type="Pfam" id="PF02913">
    <property type="entry name" value="FAD-oxidase_C"/>
    <property type="match status" value="1"/>
</dbReference>
<dbReference type="KEGG" id="pstg:E8M01_00835"/>
<evidence type="ECO:0000256" key="2">
    <source>
        <dbReference type="ARBA" id="ARBA00022630"/>
    </source>
</evidence>
<dbReference type="Gene3D" id="3.30.70.3450">
    <property type="match status" value="1"/>
</dbReference>
<dbReference type="AlphaFoldDB" id="A0A4D7B4G9"/>
<dbReference type="InterPro" id="IPR016171">
    <property type="entry name" value="Vanillyl_alc_oxidase_C-sub2"/>
</dbReference>
<dbReference type="GO" id="GO:0008610">
    <property type="term" value="P:lipid biosynthetic process"/>
    <property type="evidence" value="ECO:0007669"/>
    <property type="project" value="InterPro"/>
</dbReference>
<sequence length="493" mass="52973">MTERSISAARDQDVVAADMVQAFAAIVGATHVLSAFDDRLPYARDRLPFAVFRERAGLLAGAVPQLVVRPADAGEVARVVRLAKEQGIRLIPYGNGSGVLGGAIPLGGEVMLDLRRLDGIVSINPVDAMVTVRAGMNGWAFEQALNAAGFTTGHLPQSIEISTVGGWAACRGGGQASSRYGKIEDIVTGLKAVLPDGTLLEVRPVARRSVGPSIRDLLVGSEGAFGVITELTLRIWRKPEVERGVVLAFPTLQASFDAARAIMQAELRPSIVRLYDAVESAERTADLAQFKAKPILAVLAFAGAEPLVTTEREMALTIAAEFGGEPAPSGPYDHWIANRYVAYSQKWHAAGYFNDTIEVTGNWSVLPELYDSIAKAVRAIYPAVHFGAHWSHVYPEGACQYMTIRLPPMPEADALPLHAKLWETIESLTLDLGGSIAHHHGVGLFRNPWIRRELGSGLDLLQTIKDALDPGNLLNPGKLGLRPAQGAVDIRNV</sequence>
<dbReference type="InterPro" id="IPR036318">
    <property type="entry name" value="FAD-bd_PCMH-like_sf"/>
</dbReference>
<name>A0A4D7B4G9_9HYPH</name>
<dbReference type="EMBL" id="CP039690">
    <property type="protein sequence ID" value="QCI62917.1"/>
    <property type="molecule type" value="Genomic_DNA"/>
</dbReference>
<dbReference type="SUPFAM" id="SSF55103">
    <property type="entry name" value="FAD-linked oxidases, C-terminal domain"/>
    <property type="match status" value="1"/>
</dbReference>
<dbReference type="Gene3D" id="1.10.45.10">
    <property type="entry name" value="Vanillyl-alcohol Oxidase, Chain A, domain 4"/>
    <property type="match status" value="1"/>
</dbReference>
<keyword evidence="2" id="KW-0285">Flavoprotein</keyword>
<dbReference type="InterPro" id="IPR004113">
    <property type="entry name" value="FAD-bd_oxidored_4_C"/>
</dbReference>
<evidence type="ECO:0000256" key="6">
    <source>
        <dbReference type="PIRSR" id="PIRSR625650-4"/>
    </source>
</evidence>
<evidence type="ECO:0000256" key="4">
    <source>
        <dbReference type="PIRSR" id="PIRSR625650-1"/>
    </source>
</evidence>
<comment type="cofactor">
    <cofactor evidence="5">
        <name>FAD</name>
        <dbReference type="ChEBI" id="CHEBI:57692"/>
    </cofactor>
</comment>
<evidence type="ECO:0000259" key="7">
    <source>
        <dbReference type="PROSITE" id="PS51387"/>
    </source>
</evidence>
<keyword evidence="3 5" id="KW-0274">FAD</keyword>
<evidence type="ECO:0000313" key="8">
    <source>
        <dbReference type="EMBL" id="QCI62917.1"/>
    </source>
</evidence>
<dbReference type="InterPro" id="IPR025650">
    <property type="entry name" value="Alkyl-DHAP_Synthase"/>
</dbReference>
<protein>
    <submittedName>
        <fullName evidence="8">FAD-binding oxidoreductase</fullName>
    </submittedName>
</protein>
<dbReference type="InterPro" id="IPR016164">
    <property type="entry name" value="FAD-linked_Oxase-like_C"/>
</dbReference>
<comment type="similarity">
    <text evidence="1">Belongs to the FAD-binding oxidoreductase/transferase type 4 family.</text>
</comment>
<gene>
    <name evidence="8" type="ORF">E8M01_00835</name>
</gene>
<feature type="binding site" evidence="5">
    <location>
        <begin position="222"/>
        <end position="228"/>
    </location>
    <ligand>
        <name>FAD</name>
        <dbReference type="ChEBI" id="CHEBI:57692"/>
    </ligand>
</feature>
<feature type="site" description="Important for enzyme activity" evidence="6">
    <location>
        <position position="273"/>
    </location>
</feature>
<dbReference type="Gene3D" id="3.30.43.10">
    <property type="entry name" value="Uridine Diphospho-n-acetylenolpyruvylglucosamine Reductase, domain 2"/>
    <property type="match status" value="1"/>
</dbReference>
<dbReference type="PANTHER" id="PTHR46568">
    <property type="entry name" value="ALKYLDIHYDROXYACETONEPHOSPHATE SYNTHASE, PEROXISOMAL"/>
    <property type="match status" value="1"/>
</dbReference>
<evidence type="ECO:0000256" key="3">
    <source>
        <dbReference type="ARBA" id="ARBA00022827"/>
    </source>
</evidence>
<feature type="domain" description="FAD-binding PCMH-type" evidence="7">
    <location>
        <begin position="60"/>
        <end position="238"/>
    </location>
</feature>
<dbReference type="Gene3D" id="3.30.300.330">
    <property type="match status" value="1"/>
</dbReference>
<dbReference type="InterPro" id="IPR016169">
    <property type="entry name" value="FAD-bd_PCMH_sub2"/>
</dbReference>
<dbReference type="InterPro" id="IPR016167">
    <property type="entry name" value="FAD-bd_PCMH_sub1"/>
</dbReference>
<dbReference type="GO" id="GO:0071949">
    <property type="term" value="F:FAD binding"/>
    <property type="evidence" value="ECO:0007669"/>
    <property type="project" value="InterPro"/>
</dbReference>
<feature type="active site" description="Proton donor/acceptor" evidence="4">
    <location>
        <position position="401"/>
    </location>
</feature>
<dbReference type="InterPro" id="IPR016166">
    <property type="entry name" value="FAD-bd_PCMH"/>
</dbReference>
<evidence type="ECO:0000256" key="5">
    <source>
        <dbReference type="PIRSR" id="PIRSR625650-3"/>
    </source>
</evidence>
<organism evidence="8 9">
    <name type="scientific">Phreatobacter stygius</name>
    <dbReference type="NCBI Taxonomy" id="1940610"/>
    <lineage>
        <taxon>Bacteria</taxon>
        <taxon>Pseudomonadati</taxon>
        <taxon>Pseudomonadota</taxon>
        <taxon>Alphaproteobacteria</taxon>
        <taxon>Hyphomicrobiales</taxon>
        <taxon>Phreatobacteraceae</taxon>
        <taxon>Phreatobacter</taxon>
    </lineage>
</organism>
<dbReference type="SUPFAM" id="SSF56176">
    <property type="entry name" value="FAD-binding/transporter-associated domain-like"/>
    <property type="match status" value="1"/>
</dbReference>
<reference evidence="8 9" key="1">
    <citation type="submission" date="2019-04" db="EMBL/GenBank/DDBJ databases">
        <title>Phreatobacter aquaticus sp. nov.</title>
        <authorList>
            <person name="Choi A."/>
        </authorList>
    </citation>
    <scope>NUCLEOTIDE SEQUENCE [LARGE SCALE GENOMIC DNA]</scope>
    <source>
        <strain evidence="8 9">KCTC 52518</strain>
    </source>
</reference>
<dbReference type="Proteomes" id="UP000298781">
    <property type="component" value="Chromosome"/>
</dbReference>